<keyword evidence="9" id="KW-1185">Reference proteome</keyword>
<evidence type="ECO:0000256" key="1">
    <source>
        <dbReference type="ARBA" id="ARBA00004141"/>
    </source>
</evidence>
<gene>
    <name evidence="8" type="ORF">BGW38_001887</name>
</gene>
<dbReference type="GO" id="GO:0005886">
    <property type="term" value="C:plasma membrane"/>
    <property type="evidence" value="ECO:0007669"/>
    <property type="project" value="TreeGrafter"/>
</dbReference>
<dbReference type="GO" id="GO:0005216">
    <property type="term" value="F:monoatomic ion channel activity"/>
    <property type="evidence" value="ECO:0007669"/>
    <property type="project" value="InterPro"/>
</dbReference>
<evidence type="ECO:0000256" key="4">
    <source>
        <dbReference type="ARBA" id="ARBA00022989"/>
    </source>
</evidence>
<evidence type="ECO:0000256" key="2">
    <source>
        <dbReference type="ARBA" id="ARBA00022692"/>
    </source>
</evidence>
<comment type="subcellular location">
    <subcellularLocation>
        <location evidence="1">Membrane</location>
        <topology evidence="1">Multi-pass membrane protein</topology>
    </subcellularLocation>
</comment>
<keyword evidence="3" id="KW-0677">Repeat</keyword>
<accession>A0A9P6KHB9</accession>
<dbReference type="PANTHER" id="PTHR10582:SF2">
    <property type="entry name" value="INACTIVE"/>
    <property type="match status" value="1"/>
</dbReference>
<evidence type="ECO:0000313" key="8">
    <source>
        <dbReference type="EMBL" id="KAF9585549.1"/>
    </source>
</evidence>
<name>A0A9P6KHB9_9FUNG</name>
<dbReference type="AlphaFoldDB" id="A0A9P6KHB9"/>
<feature type="domain" description="Ion transport" evidence="7">
    <location>
        <begin position="846"/>
        <end position="995"/>
    </location>
</feature>
<dbReference type="Proteomes" id="UP000780801">
    <property type="component" value="Unassembled WGS sequence"/>
</dbReference>
<reference evidence="8" key="1">
    <citation type="journal article" date="2020" name="Fungal Divers.">
        <title>Resolving the Mortierellaceae phylogeny through synthesis of multi-gene phylogenetics and phylogenomics.</title>
        <authorList>
            <person name="Vandepol N."/>
            <person name="Liber J."/>
            <person name="Desiro A."/>
            <person name="Na H."/>
            <person name="Kennedy M."/>
            <person name="Barry K."/>
            <person name="Grigoriev I.V."/>
            <person name="Miller A.N."/>
            <person name="O'Donnell K."/>
            <person name="Stajich J.E."/>
            <person name="Bonito G."/>
        </authorList>
    </citation>
    <scope>NUCLEOTIDE SEQUENCE</scope>
    <source>
        <strain evidence="8">KOD1015</strain>
    </source>
</reference>
<evidence type="ECO:0000256" key="5">
    <source>
        <dbReference type="ARBA" id="ARBA00023136"/>
    </source>
</evidence>
<protein>
    <recommendedName>
        <fullName evidence="7">Ion transport domain-containing protein</fullName>
    </recommendedName>
</protein>
<feature type="transmembrane region" description="Helical" evidence="6">
    <location>
        <begin position="964"/>
        <end position="987"/>
    </location>
</feature>
<dbReference type="Pfam" id="PF00520">
    <property type="entry name" value="Ion_trans"/>
    <property type="match status" value="1"/>
</dbReference>
<evidence type="ECO:0000256" key="3">
    <source>
        <dbReference type="ARBA" id="ARBA00022737"/>
    </source>
</evidence>
<proteinExistence type="predicted"/>
<keyword evidence="4 6" id="KW-1133">Transmembrane helix</keyword>
<dbReference type="OrthoDB" id="2433234at2759"/>
<feature type="transmembrane region" description="Helical" evidence="6">
    <location>
        <begin position="886"/>
        <end position="906"/>
    </location>
</feature>
<evidence type="ECO:0000256" key="6">
    <source>
        <dbReference type="SAM" id="Phobius"/>
    </source>
</evidence>
<keyword evidence="2 6" id="KW-0812">Transmembrane</keyword>
<comment type="caution">
    <text evidence="8">The sequence shown here is derived from an EMBL/GenBank/DDBJ whole genome shotgun (WGS) entry which is preliminary data.</text>
</comment>
<organism evidence="8 9">
    <name type="scientific">Lunasporangiospora selenospora</name>
    <dbReference type="NCBI Taxonomy" id="979761"/>
    <lineage>
        <taxon>Eukaryota</taxon>
        <taxon>Fungi</taxon>
        <taxon>Fungi incertae sedis</taxon>
        <taxon>Mucoromycota</taxon>
        <taxon>Mortierellomycotina</taxon>
        <taxon>Mortierellomycetes</taxon>
        <taxon>Mortierellales</taxon>
        <taxon>Mortierellaceae</taxon>
        <taxon>Lunasporangiospora</taxon>
    </lineage>
</organism>
<sequence>MKKSIWLDCILPAVPSPRKAFHICHGVGRNSRGLQIPATVLCVDISVSGSHAATLSQIGKRAFLDLWELRLPEATSKDTYPFSHTTSNAYSVIDIDAREWDTKLSVSWNGSQIVVHKTQHFFPGAVAVFDYPGSPPRQESPKQLIPLQLEPSNRHIQCTTLQSFGGDVGFTYLSAYRWGDDSERLVACDQKGFSVFKTAGQWEMLYYIPVSRRLNALTDTRVASAAAGGILTLEISPHSLMIWDIASKTPIQFIDTTHWIRKHFLSSTGETLAIVTEKALLLYSTKSGDLVQRLNMPSDEWHGFLEGDRKIYGSSFHQRKRSYFIADTSNISRSKEPIVSLLDLNHIAQDIKVEGERKGSNTESAVVACYQGSVFEVSYLDDTPTGTKNESRCTTDCASNICKVPEVLYGEEVDYPGGTFVVQMNNRNPSKNMKMDILFKDGGLRQYKWRATSCYLQAKVSQLVVIDEVKYIRYLRVWRLPQSSQEDLELLFYWDQYCINEVHRLSACSHGGNLTLNTMEGSIQLYSGISFIPEDAGVIFESLTRLALEREDQFDEISDSTIKYLCSFVNYYPVPDDHSESLMSKLCSIQDNANIVSVSLFLKRLLQSNTTNTTNSWVPLKAYSRGANPLMIVLSKAKTDPAAMEIARILIEYTLDKAKEANDISYILYLVECMDDLLARHTDLALRVTRGFSYIQYHDRTFIVNNHKIAFPPALHQFWTPNERKIYQCRNPVLQTDLAVEEHDPLNVNFTEEVFVAPVNLLWSFAPKVRTPCSEFPGPYPNQKTTWAQAVYCAMLFCMNPFGHVYIRPRFYSLEILYNPAIEAVVQYKCIHQVTNILRISEDAVTADFSFSVVFVFLHLLAELRVSETVCKYITIMFGILREIRVFFMVLAASMIFFTIAIVHVIHGGVDPSKRVANSSLPNNFPEAITTVYLMMGGRYDPLNNDLYVDGEGEAEASYTNKPLLLMVMVYFTFSSILMLNVLIALINSAFIKADDSWRQVWLENRLGYVEAAENMSYHIPGFRETFNWFPSIIYYTATSNQVKQYWRRVAKMDEEFIFKDGSTSQTSGLTAAKEDEQLAKQSLAKTSNRELEGELTKQSQVLVDGFSDIMKRFTQHEQYLNDLKRSTEKLPVQELQQDIAELDTRIAMANTEVSGVKDELSGVKDELSKMKATISETKVDVFEVREGIVKIQNDINDILQVLRGLQAQRDGP</sequence>
<keyword evidence="5 6" id="KW-0472">Membrane</keyword>
<dbReference type="EMBL" id="JAABOA010000162">
    <property type="protein sequence ID" value="KAF9585549.1"/>
    <property type="molecule type" value="Genomic_DNA"/>
</dbReference>
<dbReference type="SUPFAM" id="SSF82171">
    <property type="entry name" value="DPP6 N-terminal domain-like"/>
    <property type="match status" value="1"/>
</dbReference>
<evidence type="ECO:0000259" key="7">
    <source>
        <dbReference type="Pfam" id="PF00520"/>
    </source>
</evidence>
<dbReference type="InterPro" id="IPR005821">
    <property type="entry name" value="Ion_trans_dom"/>
</dbReference>
<evidence type="ECO:0000313" key="9">
    <source>
        <dbReference type="Proteomes" id="UP000780801"/>
    </source>
</evidence>
<dbReference type="GO" id="GO:0098703">
    <property type="term" value="P:calcium ion import across plasma membrane"/>
    <property type="evidence" value="ECO:0007669"/>
    <property type="project" value="TreeGrafter"/>
</dbReference>
<dbReference type="InterPro" id="IPR024862">
    <property type="entry name" value="TRPV"/>
</dbReference>
<feature type="transmembrane region" description="Helical" evidence="6">
    <location>
        <begin position="849"/>
        <end position="866"/>
    </location>
</feature>
<dbReference type="PANTHER" id="PTHR10582">
    <property type="entry name" value="TRANSIENT RECEPTOR POTENTIAL ION CHANNEL PROTEIN"/>
    <property type="match status" value="1"/>
</dbReference>